<keyword evidence="3" id="KW-1185">Reference proteome</keyword>
<name>A0A245ZJW5_9SPHN</name>
<dbReference type="Proteomes" id="UP000197290">
    <property type="component" value="Unassembled WGS sequence"/>
</dbReference>
<proteinExistence type="predicted"/>
<dbReference type="RefSeq" id="WP_088367060.1">
    <property type="nucleotide sequence ID" value="NZ_NBBI01000003.1"/>
</dbReference>
<evidence type="ECO:0000256" key="1">
    <source>
        <dbReference type="SAM" id="MobiDB-lite"/>
    </source>
</evidence>
<evidence type="ECO:0000313" key="2">
    <source>
        <dbReference type="EMBL" id="OWK30015.1"/>
    </source>
</evidence>
<feature type="compositionally biased region" description="Basic and acidic residues" evidence="1">
    <location>
        <begin position="16"/>
        <end position="25"/>
    </location>
</feature>
<organism evidence="2 3">
    <name type="scientific">Sphingomonas dokdonensis</name>
    <dbReference type="NCBI Taxonomy" id="344880"/>
    <lineage>
        <taxon>Bacteria</taxon>
        <taxon>Pseudomonadati</taxon>
        <taxon>Pseudomonadota</taxon>
        <taxon>Alphaproteobacteria</taxon>
        <taxon>Sphingomonadales</taxon>
        <taxon>Sphingomonadaceae</taxon>
        <taxon>Sphingomonas</taxon>
    </lineage>
</organism>
<dbReference type="AlphaFoldDB" id="A0A245ZJW5"/>
<reference evidence="2 3" key="1">
    <citation type="submission" date="2017-03" db="EMBL/GenBank/DDBJ databases">
        <title>Genome sequence of Sphingomonas dokdonensis DSM 21029.</title>
        <authorList>
            <person name="Poehlein A."/>
            <person name="Wuebbeler J.H."/>
            <person name="Steinbuechel A."/>
            <person name="Daniel R."/>
        </authorList>
    </citation>
    <scope>NUCLEOTIDE SEQUENCE [LARGE SCALE GENOMIC DNA]</scope>
    <source>
        <strain evidence="2 3">DSM 21029</strain>
    </source>
</reference>
<feature type="region of interest" description="Disordered" evidence="1">
    <location>
        <begin position="1"/>
        <end position="82"/>
    </location>
</feature>
<dbReference type="EMBL" id="NBBI01000003">
    <property type="protein sequence ID" value="OWK30015.1"/>
    <property type="molecule type" value="Genomic_DNA"/>
</dbReference>
<evidence type="ECO:0000313" key="3">
    <source>
        <dbReference type="Proteomes" id="UP000197290"/>
    </source>
</evidence>
<protein>
    <submittedName>
        <fullName evidence="2">Uncharacterized protein</fullName>
    </submittedName>
</protein>
<comment type="caution">
    <text evidence="2">The sequence shown here is derived from an EMBL/GenBank/DDBJ whole genome shotgun (WGS) entry which is preliminary data.</text>
</comment>
<sequence>MTDKQPTQADGADAPMHGDKPRDDIASNPAGSGESQGGAYPNPHTGKKGGDFDGGQSKRAYHGTGQLGEEKTGEQPNAGSTE</sequence>
<dbReference type="OrthoDB" id="7573856at2"/>
<accession>A0A245ZJW5</accession>
<gene>
    <name evidence="2" type="ORF">SPDO_16960</name>
</gene>